<organism evidence="5 6">
    <name type="scientific">Bythopirellula goksoeyrii</name>
    <dbReference type="NCBI Taxonomy" id="1400387"/>
    <lineage>
        <taxon>Bacteria</taxon>
        <taxon>Pseudomonadati</taxon>
        <taxon>Planctomycetota</taxon>
        <taxon>Planctomycetia</taxon>
        <taxon>Pirellulales</taxon>
        <taxon>Lacipirellulaceae</taxon>
        <taxon>Bythopirellula</taxon>
    </lineage>
</organism>
<dbReference type="OrthoDB" id="9805492at2"/>
<evidence type="ECO:0000313" key="5">
    <source>
        <dbReference type="EMBL" id="QEG33559.1"/>
    </source>
</evidence>
<evidence type="ECO:0000256" key="3">
    <source>
        <dbReference type="ARBA" id="ARBA00022691"/>
    </source>
</evidence>
<dbReference type="SUPFAM" id="SSF53335">
    <property type="entry name" value="S-adenosyl-L-methionine-dependent methyltransferases"/>
    <property type="match status" value="1"/>
</dbReference>
<dbReference type="Gene3D" id="3.40.50.150">
    <property type="entry name" value="Vaccinia Virus protein VP39"/>
    <property type="match status" value="1"/>
</dbReference>
<dbReference type="InterPro" id="IPR013780">
    <property type="entry name" value="Glyco_hydro_b"/>
</dbReference>
<keyword evidence="6" id="KW-1185">Reference proteome</keyword>
<evidence type="ECO:0000313" key="6">
    <source>
        <dbReference type="Proteomes" id="UP000323917"/>
    </source>
</evidence>
<dbReference type="CDD" id="cd02440">
    <property type="entry name" value="AdoMet_MTases"/>
    <property type="match status" value="1"/>
</dbReference>
<sequence length="289" mass="31354">MLLIEPAYELLDCGAGRKLERFGPWVLDRPAPGADGAQTQPDLWESVSARYTGSRTTEGSWKPAIKKWPKASVEFPVTLTEGKQFRMLLSPLPSGQIGVFPEQLGNWQWIARQAAKPQAAKVLNLFGYTGGSTLTAAVAGAEVTHVDAAKSMVARARENAELSGLAEAPIRWIVEDAVKFCQREVKRGNTYDAVILDPPSYGHGPKGEGWSIKRDLLPLLNLCKELTESRPKFVLLTCHTPSIGPAELSAYLSDGLFGHCGQPPKSGTLYLKTSSGRKLASGDFAHWPG</sequence>
<evidence type="ECO:0000259" key="4">
    <source>
        <dbReference type="Pfam" id="PF10672"/>
    </source>
</evidence>
<dbReference type="Proteomes" id="UP000323917">
    <property type="component" value="Chromosome"/>
</dbReference>
<dbReference type="EMBL" id="CP042913">
    <property type="protein sequence ID" value="QEG33559.1"/>
    <property type="molecule type" value="Genomic_DNA"/>
</dbReference>
<dbReference type="EC" id="2.1.1.264" evidence="5"/>
<dbReference type="RefSeq" id="WP_148072308.1">
    <property type="nucleotide sequence ID" value="NZ_CP042913.1"/>
</dbReference>
<proteinExistence type="predicted"/>
<keyword evidence="1 5" id="KW-0489">Methyltransferase</keyword>
<accession>A0A5B9Q766</accession>
<dbReference type="InterPro" id="IPR029063">
    <property type="entry name" value="SAM-dependent_MTases_sf"/>
</dbReference>
<gene>
    <name evidence="5" type="primary">rlmK</name>
    <name evidence="5" type="ORF">Pr1d_08230</name>
</gene>
<reference evidence="5 6" key="1">
    <citation type="submission" date="2019-08" db="EMBL/GenBank/DDBJ databases">
        <title>Deep-cultivation of Planctomycetes and their phenomic and genomic characterization uncovers novel biology.</title>
        <authorList>
            <person name="Wiegand S."/>
            <person name="Jogler M."/>
            <person name="Boedeker C."/>
            <person name="Pinto D."/>
            <person name="Vollmers J."/>
            <person name="Rivas-Marin E."/>
            <person name="Kohn T."/>
            <person name="Peeters S.H."/>
            <person name="Heuer A."/>
            <person name="Rast P."/>
            <person name="Oberbeckmann S."/>
            <person name="Bunk B."/>
            <person name="Jeske O."/>
            <person name="Meyerdierks A."/>
            <person name="Storesund J.E."/>
            <person name="Kallscheuer N."/>
            <person name="Luecker S."/>
            <person name="Lage O.M."/>
            <person name="Pohl T."/>
            <person name="Merkel B.J."/>
            <person name="Hornburger P."/>
            <person name="Mueller R.-W."/>
            <person name="Bruemmer F."/>
            <person name="Labrenz M."/>
            <person name="Spormann A.M."/>
            <person name="Op den Camp H."/>
            <person name="Overmann J."/>
            <person name="Amann R."/>
            <person name="Jetten M.S.M."/>
            <person name="Mascher T."/>
            <person name="Medema M.H."/>
            <person name="Devos D.P."/>
            <person name="Kaster A.-K."/>
            <person name="Ovreas L."/>
            <person name="Rohde M."/>
            <person name="Galperin M.Y."/>
            <person name="Jogler C."/>
        </authorList>
    </citation>
    <scope>NUCLEOTIDE SEQUENCE [LARGE SCALE GENOMIC DNA]</scope>
    <source>
        <strain evidence="5 6">Pr1d</strain>
    </source>
</reference>
<dbReference type="KEGG" id="bgok:Pr1d_08230"/>
<dbReference type="Gene3D" id="2.60.40.1180">
    <property type="entry name" value="Golgi alpha-mannosidase II"/>
    <property type="match status" value="1"/>
</dbReference>
<dbReference type="AlphaFoldDB" id="A0A5B9Q766"/>
<dbReference type="PANTHER" id="PTHR43042:SF2">
    <property type="entry name" value="SAM-DEPENDENT METHYLTRANSFERASE"/>
    <property type="match status" value="1"/>
</dbReference>
<dbReference type="Pfam" id="PF10672">
    <property type="entry name" value="Methyltrans_SAM"/>
    <property type="match status" value="1"/>
</dbReference>
<dbReference type="PANTHER" id="PTHR43042">
    <property type="entry name" value="SAM-DEPENDENT METHYLTRANSFERASE"/>
    <property type="match status" value="1"/>
</dbReference>
<dbReference type="GO" id="GO:0008168">
    <property type="term" value="F:methyltransferase activity"/>
    <property type="evidence" value="ECO:0007669"/>
    <property type="project" value="UniProtKB-KW"/>
</dbReference>
<keyword evidence="3" id="KW-0949">S-adenosyl-L-methionine</keyword>
<name>A0A5B9Q766_9BACT</name>
<keyword evidence="2 5" id="KW-0808">Transferase</keyword>
<evidence type="ECO:0000256" key="2">
    <source>
        <dbReference type="ARBA" id="ARBA00022679"/>
    </source>
</evidence>
<protein>
    <submittedName>
        <fullName evidence="5">Ribosomal RNA large subunit methyltransferase K</fullName>
        <ecNumber evidence="5">2.1.1.264</ecNumber>
    </submittedName>
</protein>
<dbReference type="GO" id="GO:0032259">
    <property type="term" value="P:methylation"/>
    <property type="evidence" value="ECO:0007669"/>
    <property type="project" value="UniProtKB-KW"/>
</dbReference>
<feature type="domain" description="S-adenosylmethionine-dependent methyltransferase" evidence="4">
    <location>
        <begin position="95"/>
        <end position="246"/>
    </location>
</feature>
<evidence type="ECO:0000256" key="1">
    <source>
        <dbReference type="ARBA" id="ARBA00022603"/>
    </source>
</evidence>
<dbReference type="InterPro" id="IPR019614">
    <property type="entry name" value="SAM-dep_methyl-trfase"/>
</dbReference>